<evidence type="ECO:0000256" key="12">
    <source>
        <dbReference type="PROSITE-ProRule" id="PRU01006"/>
    </source>
</evidence>
<evidence type="ECO:0000256" key="2">
    <source>
        <dbReference type="ARBA" id="ARBA00008661"/>
    </source>
</evidence>
<dbReference type="Gene3D" id="3.90.550.50">
    <property type="match status" value="1"/>
</dbReference>
<proteinExistence type="inferred from homology"/>
<evidence type="ECO:0000256" key="3">
    <source>
        <dbReference type="ARBA" id="ARBA00022448"/>
    </source>
</evidence>
<keyword evidence="11" id="KW-0472">Membrane</keyword>
<feature type="repeat" description="CHCR" evidence="12">
    <location>
        <begin position="915"/>
        <end position="1056"/>
    </location>
</feature>
<dbReference type="SMART" id="SM00299">
    <property type="entry name" value="CLH"/>
    <property type="match status" value="1"/>
</dbReference>
<keyword evidence="5" id="KW-0808">Transferase</keyword>
<dbReference type="GO" id="GO:0034058">
    <property type="term" value="P:endosomal vesicle fusion"/>
    <property type="evidence" value="ECO:0007669"/>
    <property type="project" value="TreeGrafter"/>
</dbReference>
<organism evidence="14 15">
    <name type="scientific">Clunio marinus</name>
    <dbReference type="NCBI Taxonomy" id="568069"/>
    <lineage>
        <taxon>Eukaryota</taxon>
        <taxon>Metazoa</taxon>
        <taxon>Ecdysozoa</taxon>
        <taxon>Arthropoda</taxon>
        <taxon>Hexapoda</taxon>
        <taxon>Insecta</taxon>
        <taxon>Pterygota</taxon>
        <taxon>Neoptera</taxon>
        <taxon>Endopterygota</taxon>
        <taxon>Diptera</taxon>
        <taxon>Nematocera</taxon>
        <taxon>Chironomoidea</taxon>
        <taxon>Chironomidae</taxon>
        <taxon>Clunio</taxon>
    </lineage>
</organism>
<dbReference type="OrthoDB" id="244107at2759"/>
<comment type="similarity">
    <text evidence="2">Belongs to the glycosyltransferase 31 family.</text>
</comment>
<dbReference type="PANTHER" id="PTHR12616">
    <property type="entry name" value="VACUOLAR PROTEIN SORTING VPS41"/>
    <property type="match status" value="1"/>
</dbReference>
<accession>A0A1J1I056</accession>
<dbReference type="Pfam" id="PF01762">
    <property type="entry name" value="Galactosyl_T"/>
    <property type="match status" value="1"/>
</dbReference>
<dbReference type="Pfam" id="PF23556">
    <property type="entry name" value="TPR_Vps41"/>
    <property type="match status" value="1"/>
</dbReference>
<keyword evidence="4" id="KW-0328">Glycosyltransferase</keyword>
<keyword evidence="9" id="KW-1133">Transmembrane helix</keyword>
<evidence type="ECO:0000259" key="13">
    <source>
        <dbReference type="Pfam" id="PF23411"/>
    </source>
</evidence>
<keyword evidence="15" id="KW-1185">Reference proteome</keyword>
<dbReference type="InterPro" id="IPR057780">
    <property type="entry name" value="Beta-prop_Vps41"/>
</dbReference>
<keyword evidence="7" id="KW-0653">Protein transport</keyword>
<dbReference type="InterPro" id="IPR011990">
    <property type="entry name" value="TPR-like_helical_dom_sf"/>
</dbReference>
<protein>
    <submittedName>
        <fullName evidence="14">CLUMA_CG007263, isoform A</fullName>
    </submittedName>
</protein>
<dbReference type="SUPFAM" id="SSF69322">
    <property type="entry name" value="Tricorn protease domain 2"/>
    <property type="match status" value="1"/>
</dbReference>
<evidence type="ECO:0000313" key="14">
    <source>
        <dbReference type="EMBL" id="CRK93735.1"/>
    </source>
</evidence>
<dbReference type="Proteomes" id="UP000183832">
    <property type="component" value="Unassembled WGS sequence"/>
</dbReference>
<comment type="subcellular location">
    <subcellularLocation>
        <location evidence="1">Golgi apparatus membrane</location>
        <topology evidence="1">Single-pass type II membrane protein</topology>
    </subcellularLocation>
</comment>
<dbReference type="GO" id="GO:0000139">
    <property type="term" value="C:Golgi membrane"/>
    <property type="evidence" value="ECO:0007669"/>
    <property type="project" value="UniProtKB-SubCell"/>
</dbReference>
<keyword evidence="6" id="KW-0812">Transmembrane</keyword>
<evidence type="ECO:0000256" key="1">
    <source>
        <dbReference type="ARBA" id="ARBA00004323"/>
    </source>
</evidence>
<evidence type="ECO:0000256" key="6">
    <source>
        <dbReference type="ARBA" id="ARBA00022692"/>
    </source>
</evidence>
<dbReference type="GO" id="GO:0009267">
    <property type="term" value="P:cellular response to starvation"/>
    <property type="evidence" value="ECO:0007669"/>
    <property type="project" value="TreeGrafter"/>
</dbReference>
<dbReference type="EMBL" id="CVRI01000038">
    <property type="protein sequence ID" value="CRK93735.1"/>
    <property type="molecule type" value="Genomic_DNA"/>
</dbReference>
<dbReference type="GO" id="GO:0030897">
    <property type="term" value="C:HOPS complex"/>
    <property type="evidence" value="ECO:0007669"/>
    <property type="project" value="TreeGrafter"/>
</dbReference>
<reference evidence="14 15" key="1">
    <citation type="submission" date="2015-04" db="EMBL/GenBank/DDBJ databases">
        <authorList>
            <person name="Syromyatnikov M.Y."/>
            <person name="Popov V.N."/>
        </authorList>
    </citation>
    <scope>NUCLEOTIDE SEQUENCE [LARGE SCALE GENOMIC DNA]</scope>
</reference>
<dbReference type="PROSITE" id="PS50236">
    <property type="entry name" value="CHCR"/>
    <property type="match status" value="1"/>
</dbReference>
<name>A0A1J1I056_9DIPT</name>
<evidence type="ECO:0000256" key="4">
    <source>
        <dbReference type="ARBA" id="ARBA00022676"/>
    </source>
</evidence>
<dbReference type="GO" id="GO:0016236">
    <property type="term" value="P:macroautophagy"/>
    <property type="evidence" value="ECO:0007669"/>
    <property type="project" value="TreeGrafter"/>
</dbReference>
<evidence type="ECO:0000256" key="7">
    <source>
        <dbReference type="ARBA" id="ARBA00022927"/>
    </source>
</evidence>
<dbReference type="Gene3D" id="2.130.10.10">
    <property type="entry name" value="YVTN repeat-like/Quinoprotein amine dehydrogenase"/>
    <property type="match status" value="1"/>
</dbReference>
<dbReference type="InterPro" id="IPR015943">
    <property type="entry name" value="WD40/YVTN_repeat-like_dom_sf"/>
</dbReference>
<dbReference type="Pfam" id="PF23411">
    <property type="entry name" value="Beta-prop_Vps41"/>
    <property type="match status" value="1"/>
</dbReference>
<dbReference type="Gene3D" id="1.25.40.10">
    <property type="entry name" value="Tetratricopeptide repeat domain"/>
    <property type="match status" value="1"/>
</dbReference>
<dbReference type="GO" id="GO:0016758">
    <property type="term" value="F:hexosyltransferase activity"/>
    <property type="evidence" value="ECO:0007669"/>
    <property type="project" value="InterPro"/>
</dbReference>
<sequence length="1187" mass="138159">MDEKSEPVEPLFKYLRIACDLREIVKNTSISCISATTKILIIGNSWGDIHILDHEGNVNSHQKFPKHIVGINQISVDSKGEWIGSCSDDGKVHITCLYAEESGVFLNLERQIKCIELDPMYHKSSLGRRFILGDYQLTLYEKTFLKGYKPTVLSDSEGLVNAVKWNGQFVAWASGIGVRVYDLNEKCSLGLIKWEEPKVGKLSDFRCNLRWRNASTLLIGWVDSIRICVIRKRNLIEVSTRNLPGFIVDPISTFPTEFYVCGLAPLENNQLVVLGVPKERDNDSNFQRPILCAIRYECNVSEELCTDSLTLKGYQNYTPNDYSLECLIDENKYFIVSPKDIVSASLYEIDDRVKWLIEHELIMKYIQVISAFLVGVIFSHIFGETFCGSKNVEKIDDQNYLLVVLILTAPKNILQRNTIRETWLNLRPREFNGTTYQNEIIFVPKTLPSSFLEVENVEKQRIHLINYQKWLKSSKIPNIKKLNNKIKHLFAIGTEAIDETLLKELEAEQKVYHDLILINDLKDSYSNLTLKLIKSLQKLLITTPNFKYLLKCDDDSYVKLDYLSQDLINYHMKVNEIKNKKETLENLGLYWGFFNGRANVKTSGQWRETNYNLCDRYLPYALGGGYVISKNIATTVATLGDDLIRYTSEDISMGVWLSSFRNIHRRHDPRFDTAYLPRQCKNYHLILHKKTPNDMREIFNGNQCFSDVNYNEKKRPPEYFYDCMFEKALNVITEKGGKYTKVQITRLYVDHLLSQEKYEEAAKLCLRIFENNKDLWEEEVYKFVKVKQLRSVSQYLPRTNDCKLNPQVYEMVLYEYLKLDRLGFLELIKEWPPNLYNTTAVINAIHDHFEKKDKNILLEALAILYSHEQEYDKALTMYLKLQHKDVFQLIKKHNLYNAIRNMIVDLIKLDCEKAISMLLERNKISPEIVVAELENHETFLYMFLDALDKVDSVGKFDWKLINLYAKYDRDKMLSFLKRSRTYPLQDAYELCKVNLFYPEMVYLLDRMGDSTEALTIIIKKLKDVTKAIEFCREHNDLELWEYLVNESVDKPEVITKLLDGIAGFIINPEMLIDKIQQGQKIPGLKNALMKMLNGFNLQVSVHDGCNQILQTDYFNLHEKLVKQQEKGIYIGTQSNCCLCQRDILVKDKDCSKASDVIVFNCHHFFHESCVPEKFNLDFCAICMSKNI</sequence>
<keyword evidence="3" id="KW-0813">Transport</keyword>
<dbReference type="InterPro" id="IPR000547">
    <property type="entry name" value="Clathrin_H-chain/VPS_repeat"/>
</dbReference>
<evidence type="ECO:0000313" key="15">
    <source>
        <dbReference type="Proteomes" id="UP000183832"/>
    </source>
</evidence>
<evidence type="ECO:0000256" key="5">
    <source>
        <dbReference type="ARBA" id="ARBA00022679"/>
    </source>
</evidence>
<evidence type="ECO:0000256" key="10">
    <source>
        <dbReference type="ARBA" id="ARBA00023034"/>
    </source>
</evidence>
<dbReference type="PANTHER" id="PTHR12616:SF1">
    <property type="entry name" value="VACUOLAR PROTEIN SORTING-ASSOCIATED PROTEIN 41 HOMOLOG"/>
    <property type="match status" value="1"/>
</dbReference>
<dbReference type="AlphaFoldDB" id="A0A1J1I056"/>
<dbReference type="GO" id="GO:0005770">
    <property type="term" value="C:late endosome"/>
    <property type="evidence" value="ECO:0007669"/>
    <property type="project" value="TreeGrafter"/>
</dbReference>
<keyword evidence="8" id="KW-0735">Signal-anchor</keyword>
<gene>
    <name evidence="14" type="ORF">CLUMA_CG007263</name>
</gene>
<feature type="domain" description="Vps41 beta-propeller" evidence="13">
    <location>
        <begin position="13"/>
        <end position="344"/>
    </location>
</feature>
<evidence type="ECO:0000256" key="8">
    <source>
        <dbReference type="ARBA" id="ARBA00022968"/>
    </source>
</evidence>
<dbReference type="STRING" id="568069.A0A1J1I056"/>
<dbReference type="InterPro" id="IPR002659">
    <property type="entry name" value="Glyco_trans_31"/>
</dbReference>
<keyword evidence="10" id="KW-0333">Golgi apparatus</keyword>
<dbReference type="GO" id="GO:0006623">
    <property type="term" value="P:protein targeting to vacuole"/>
    <property type="evidence" value="ECO:0007669"/>
    <property type="project" value="InterPro"/>
</dbReference>
<evidence type="ECO:0000256" key="11">
    <source>
        <dbReference type="ARBA" id="ARBA00023136"/>
    </source>
</evidence>
<evidence type="ECO:0000256" key="9">
    <source>
        <dbReference type="ARBA" id="ARBA00022989"/>
    </source>
</evidence>
<dbReference type="InterPro" id="IPR045111">
    <property type="entry name" value="Vps41/Vps8"/>
</dbReference>